<dbReference type="Proteomes" id="UP000095280">
    <property type="component" value="Unplaced"/>
</dbReference>
<name>A0A1I8FDY5_9PLAT</name>
<protein>
    <submittedName>
        <fullName evidence="3">Methylcytosine dioxygenase TET</fullName>
    </submittedName>
</protein>
<dbReference type="WBParaSite" id="maker-unitig_30898-snap-gene-0.1-mRNA-1">
    <property type="protein sequence ID" value="maker-unitig_30898-snap-gene-0.1-mRNA-1"/>
    <property type="gene ID" value="maker-unitig_30898-snap-gene-0.1"/>
</dbReference>
<evidence type="ECO:0000313" key="2">
    <source>
        <dbReference type="Proteomes" id="UP000095280"/>
    </source>
</evidence>
<reference evidence="3" key="1">
    <citation type="submission" date="2016-11" db="UniProtKB">
        <authorList>
            <consortium name="WormBaseParasite"/>
        </authorList>
    </citation>
    <scope>IDENTIFICATION</scope>
</reference>
<feature type="compositionally biased region" description="Low complexity" evidence="1">
    <location>
        <begin position="7"/>
        <end position="25"/>
    </location>
</feature>
<feature type="region of interest" description="Disordered" evidence="1">
    <location>
        <begin position="1"/>
        <end position="66"/>
    </location>
</feature>
<accession>A0A1I8FDY5</accession>
<feature type="compositionally biased region" description="Basic residues" evidence="1">
    <location>
        <begin position="26"/>
        <end position="39"/>
    </location>
</feature>
<dbReference type="AlphaFoldDB" id="A0A1I8FDY5"/>
<keyword evidence="2" id="KW-1185">Reference proteome</keyword>
<organism evidence="2 3">
    <name type="scientific">Macrostomum lignano</name>
    <dbReference type="NCBI Taxonomy" id="282301"/>
    <lineage>
        <taxon>Eukaryota</taxon>
        <taxon>Metazoa</taxon>
        <taxon>Spiralia</taxon>
        <taxon>Lophotrochozoa</taxon>
        <taxon>Platyhelminthes</taxon>
        <taxon>Rhabditophora</taxon>
        <taxon>Macrostomorpha</taxon>
        <taxon>Macrostomida</taxon>
        <taxon>Macrostomidae</taxon>
        <taxon>Macrostomum</taxon>
    </lineage>
</organism>
<sequence>AVLCPKQQQQQQRLTNTSQSWQVSKQKQKQQHAKAAKPYRRPEAAMECQQRQSAGTGHQDGKDAVNQDKIWRQFLENESNGLDKQWEQNWASSASLIQRAITKTKKVLPEEASVYSEKVPNTDAGNYGNDWQRIRQLEVWTASGADAGQI</sequence>
<evidence type="ECO:0000256" key="1">
    <source>
        <dbReference type="SAM" id="MobiDB-lite"/>
    </source>
</evidence>
<dbReference type="InterPro" id="IPR020339">
    <property type="entry name" value="C20orf85-like"/>
</dbReference>
<dbReference type="Pfam" id="PF14945">
    <property type="entry name" value="LLC1"/>
    <property type="match status" value="1"/>
</dbReference>
<evidence type="ECO:0000313" key="3">
    <source>
        <dbReference type="WBParaSite" id="maker-unitig_30898-snap-gene-0.1-mRNA-1"/>
    </source>
</evidence>
<proteinExistence type="predicted"/>